<dbReference type="HOGENOM" id="CLU_3199977_0_0_9"/>
<name>U2P564_EUBRA</name>
<dbReference type="Proteomes" id="UP000016608">
    <property type="component" value="Unassembled WGS sequence"/>
</dbReference>
<evidence type="ECO:0000313" key="2">
    <source>
        <dbReference type="Proteomes" id="UP000016608"/>
    </source>
</evidence>
<protein>
    <submittedName>
        <fullName evidence="1">Uncharacterized protein</fullName>
    </submittedName>
</protein>
<proteinExistence type="predicted"/>
<dbReference type="EMBL" id="AWVJ01000121">
    <property type="protein sequence ID" value="ERK45640.1"/>
    <property type="molecule type" value="Genomic_DNA"/>
</dbReference>
<accession>U2P564</accession>
<comment type="caution">
    <text evidence="1">The sequence shown here is derived from an EMBL/GenBank/DDBJ whole genome shotgun (WGS) entry which is preliminary data.</text>
</comment>
<organism evidence="1 2">
    <name type="scientific">Eubacterium ramulus ATCC 29099</name>
    <dbReference type="NCBI Taxonomy" id="1256908"/>
    <lineage>
        <taxon>Bacteria</taxon>
        <taxon>Bacillati</taxon>
        <taxon>Bacillota</taxon>
        <taxon>Clostridia</taxon>
        <taxon>Eubacteriales</taxon>
        <taxon>Eubacteriaceae</taxon>
        <taxon>Eubacterium</taxon>
    </lineage>
</organism>
<sequence>MPDFSIYTVKYMDFSTEDMLHFTCILPIYTVKYRAFSSTTALRDS</sequence>
<reference evidence="1 2" key="1">
    <citation type="submission" date="2013-06" db="EMBL/GenBank/DDBJ databases">
        <authorList>
            <person name="Weinstock G."/>
            <person name="Sodergren E."/>
            <person name="Lobos E.A."/>
            <person name="Fulton L."/>
            <person name="Fulton R."/>
            <person name="Courtney L."/>
            <person name="Fronick C."/>
            <person name="O'Laughlin M."/>
            <person name="Godfrey J."/>
            <person name="Wilson R.M."/>
            <person name="Miner T."/>
            <person name="Farmer C."/>
            <person name="Delehaunty K."/>
            <person name="Cordes M."/>
            <person name="Minx P."/>
            <person name="Tomlinson C."/>
            <person name="Chen J."/>
            <person name="Wollam A."/>
            <person name="Pepin K.H."/>
            <person name="Bhonagiri V."/>
            <person name="Zhang X."/>
            <person name="Warren W."/>
            <person name="Mitreva M."/>
            <person name="Mardis E.R."/>
            <person name="Wilson R.K."/>
        </authorList>
    </citation>
    <scope>NUCLEOTIDE SEQUENCE [LARGE SCALE GENOMIC DNA]</scope>
    <source>
        <strain evidence="1 2">ATCC 29099</strain>
    </source>
</reference>
<evidence type="ECO:0000313" key="1">
    <source>
        <dbReference type="EMBL" id="ERK45640.1"/>
    </source>
</evidence>
<keyword evidence="2" id="KW-1185">Reference proteome</keyword>
<dbReference type="AlphaFoldDB" id="U2P564"/>
<gene>
    <name evidence="1" type="ORF">HMPREF0373_02000</name>
</gene>